<keyword evidence="4" id="KW-0804">Transcription</keyword>
<keyword evidence="2" id="KW-0805">Transcription regulation</keyword>
<dbReference type="InterPro" id="IPR058163">
    <property type="entry name" value="LysR-type_TF_proteobact-type"/>
</dbReference>
<dbReference type="PROSITE" id="PS50931">
    <property type="entry name" value="HTH_LYSR"/>
    <property type="match status" value="1"/>
</dbReference>
<dbReference type="Pfam" id="PF00126">
    <property type="entry name" value="HTH_1"/>
    <property type="match status" value="1"/>
</dbReference>
<evidence type="ECO:0000259" key="5">
    <source>
        <dbReference type="PROSITE" id="PS50931"/>
    </source>
</evidence>
<dbReference type="GO" id="GO:0003700">
    <property type="term" value="F:DNA-binding transcription factor activity"/>
    <property type="evidence" value="ECO:0007669"/>
    <property type="project" value="InterPro"/>
</dbReference>
<evidence type="ECO:0000313" key="7">
    <source>
        <dbReference type="Proteomes" id="UP000244920"/>
    </source>
</evidence>
<dbReference type="PANTHER" id="PTHR30537">
    <property type="entry name" value="HTH-TYPE TRANSCRIPTIONAL REGULATOR"/>
    <property type="match status" value="1"/>
</dbReference>
<name>A0A2U8FHM3_9PAST</name>
<evidence type="ECO:0000256" key="3">
    <source>
        <dbReference type="ARBA" id="ARBA00023125"/>
    </source>
</evidence>
<proteinExistence type="inferred from homology"/>
<dbReference type="AlphaFoldDB" id="A0A2U8FHM3"/>
<evidence type="ECO:0000313" key="6">
    <source>
        <dbReference type="EMBL" id="AWI50479.1"/>
    </source>
</evidence>
<keyword evidence="7" id="KW-1185">Reference proteome</keyword>
<dbReference type="FunFam" id="1.10.10.10:FF:000001">
    <property type="entry name" value="LysR family transcriptional regulator"/>
    <property type="match status" value="1"/>
</dbReference>
<dbReference type="KEGG" id="apor:DDU33_02735"/>
<evidence type="ECO:0000256" key="1">
    <source>
        <dbReference type="ARBA" id="ARBA00009437"/>
    </source>
</evidence>
<dbReference type="InterPro" id="IPR036388">
    <property type="entry name" value="WH-like_DNA-bd_sf"/>
</dbReference>
<accession>A0A2U8FHM3</accession>
<dbReference type="InterPro" id="IPR036390">
    <property type="entry name" value="WH_DNA-bd_sf"/>
</dbReference>
<dbReference type="SUPFAM" id="SSF46785">
    <property type="entry name" value="Winged helix' DNA-binding domain"/>
    <property type="match status" value="1"/>
</dbReference>
<reference evidence="7" key="1">
    <citation type="submission" date="2018-05" db="EMBL/GenBank/DDBJ databases">
        <title>Complete genome sequence of Actinobacillus porcitonsillarum reference strain 9953L55 (CCUG 46996).</title>
        <authorList>
            <person name="Dona V."/>
            <person name="Perreten V."/>
        </authorList>
    </citation>
    <scope>NUCLEOTIDE SEQUENCE [LARGE SCALE GENOMIC DNA]</scope>
    <source>
        <strain evidence="7">9953L55</strain>
    </source>
</reference>
<evidence type="ECO:0000256" key="2">
    <source>
        <dbReference type="ARBA" id="ARBA00023015"/>
    </source>
</evidence>
<sequence>MNKLDAIKYFCLASETLNFRETAMQLAVSPSVVTRVIAELEQELGEQLFKRNTRQIRLTNFGEQFLIKAKQLLADTDNLFKLGKQQTDEMAGVVRITFPRWRENDKILDELLTALAPYPQLVIDWREDMTKFDAVEHRIDIGLRIGPEPNPNFIIRKIADLQDWIVASPKLLERLGTPKDLDDLQRNFPFSLPINVETGRAWDLAMNDEQKLLPREVLFYSSDPECELKAVLRGNVVGFISELFCKPYFERGELVKLFPELPIDKWQLYLYRPYQTITSPRVLFVFDRLTEILKRRYG</sequence>
<dbReference type="PANTHER" id="PTHR30537:SF72">
    <property type="entry name" value="LYSR FAMILY TRANSCRIPTIONAL REGULATOR"/>
    <property type="match status" value="1"/>
</dbReference>
<dbReference type="Proteomes" id="UP000244920">
    <property type="component" value="Chromosome"/>
</dbReference>
<protein>
    <submittedName>
        <fullName evidence="6">LysR family transcriptional regulator</fullName>
    </submittedName>
</protein>
<dbReference type="EMBL" id="CP029206">
    <property type="protein sequence ID" value="AWI50479.1"/>
    <property type="molecule type" value="Genomic_DNA"/>
</dbReference>
<dbReference type="InterPro" id="IPR000847">
    <property type="entry name" value="LysR_HTH_N"/>
</dbReference>
<dbReference type="Gene3D" id="3.40.190.290">
    <property type="match status" value="1"/>
</dbReference>
<dbReference type="Gene3D" id="1.10.10.10">
    <property type="entry name" value="Winged helix-like DNA-binding domain superfamily/Winged helix DNA-binding domain"/>
    <property type="match status" value="1"/>
</dbReference>
<comment type="similarity">
    <text evidence="1">Belongs to the LysR transcriptional regulatory family.</text>
</comment>
<feature type="domain" description="HTH lysR-type" evidence="5">
    <location>
        <begin position="1"/>
        <end position="59"/>
    </location>
</feature>
<dbReference type="InterPro" id="IPR005119">
    <property type="entry name" value="LysR_subst-bd"/>
</dbReference>
<keyword evidence="3" id="KW-0238">DNA-binding</keyword>
<dbReference type="GO" id="GO:0006351">
    <property type="term" value="P:DNA-templated transcription"/>
    <property type="evidence" value="ECO:0007669"/>
    <property type="project" value="TreeGrafter"/>
</dbReference>
<dbReference type="GO" id="GO:0043565">
    <property type="term" value="F:sequence-specific DNA binding"/>
    <property type="evidence" value="ECO:0007669"/>
    <property type="project" value="TreeGrafter"/>
</dbReference>
<evidence type="ECO:0000256" key="4">
    <source>
        <dbReference type="ARBA" id="ARBA00023163"/>
    </source>
</evidence>
<dbReference type="Pfam" id="PF03466">
    <property type="entry name" value="LysR_substrate"/>
    <property type="match status" value="1"/>
</dbReference>
<dbReference type="RefSeq" id="WP_005823208.1">
    <property type="nucleotide sequence ID" value="NZ_CP029206.1"/>
</dbReference>
<organism evidence="6 7">
    <name type="scientific">Actinobacillus porcitonsillarum</name>
    <dbReference type="NCBI Taxonomy" id="189834"/>
    <lineage>
        <taxon>Bacteria</taxon>
        <taxon>Pseudomonadati</taxon>
        <taxon>Pseudomonadota</taxon>
        <taxon>Gammaproteobacteria</taxon>
        <taxon>Pasteurellales</taxon>
        <taxon>Pasteurellaceae</taxon>
        <taxon>Actinobacillus</taxon>
    </lineage>
</organism>
<gene>
    <name evidence="6" type="ORF">DDU33_02735</name>
</gene>
<dbReference type="SUPFAM" id="SSF53850">
    <property type="entry name" value="Periplasmic binding protein-like II"/>
    <property type="match status" value="1"/>
</dbReference>